<sequence>MAEPASLMKAPAADTPAVLVNMVERHGAAWVDEATLDDWIAGAGDRVLLLAGDPVRFPEGLDVAVVLPEILRAMPGRFAMGLVRRSAEDAVARRLGSQRWPSLVFTRDGRYVTTLPGMHDWPEFVARVREALALPPSRIPGVGIPVVGSAGGPSCG</sequence>
<evidence type="ECO:0000313" key="2">
    <source>
        <dbReference type="EMBL" id="NML15728.1"/>
    </source>
</evidence>
<name>A0A848F904_9BURK</name>
<dbReference type="Proteomes" id="UP000574067">
    <property type="component" value="Unassembled WGS sequence"/>
</dbReference>
<gene>
    <name evidence="2" type="ORF">HHL10_12180</name>
</gene>
<keyword evidence="3" id="KW-1185">Reference proteome</keyword>
<comment type="similarity">
    <text evidence="1">Belongs to the HupG/HyaE family.</text>
</comment>
<comment type="caution">
    <text evidence="2">The sequence shown here is derived from an EMBL/GenBank/DDBJ whole genome shotgun (WGS) entry which is preliminary data.</text>
</comment>
<organism evidence="2 3">
    <name type="scientific">Azohydromonas caseinilytica</name>
    <dbReference type="NCBI Taxonomy" id="2728836"/>
    <lineage>
        <taxon>Bacteria</taxon>
        <taxon>Pseudomonadati</taxon>
        <taxon>Pseudomonadota</taxon>
        <taxon>Betaproteobacteria</taxon>
        <taxon>Burkholderiales</taxon>
        <taxon>Sphaerotilaceae</taxon>
        <taxon>Azohydromonas</taxon>
    </lineage>
</organism>
<reference evidence="2 3" key="1">
    <citation type="submission" date="2020-04" db="EMBL/GenBank/DDBJ databases">
        <title>Azohydromonas sp. isolated from soil.</title>
        <authorList>
            <person name="Dahal R.H."/>
        </authorList>
    </citation>
    <scope>NUCLEOTIDE SEQUENCE [LARGE SCALE GENOMIC DNA]</scope>
    <source>
        <strain evidence="2 3">G-1-1-14</strain>
    </source>
</reference>
<protein>
    <submittedName>
        <fullName evidence="2">Hydrogenase</fullName>
    </submittedName>
</protein>
<dbReference type="CDD" id="cd02965">
    <property type="entry name" value="HyaE"/>
    <property type="match status" value="1"/>
</dbReference>
<dbReference type="InterPro" id="IPR010893">
    <property type="entry name" value="NiFe-hyd_mat_HyaE"/>
</dbReference>
<proteinExistence type="inferred from homology"/>
<evidence type="ECO:0000313" key="3">
    <source>
        <dbReference type="Proteomes" id="UP000574067"/>
    </source>
</evidence>
<evidence type="ECO:0000256" key="1">
    <source>
        <dbReference type="ARBA" id="ARBA00009004"/>
    </source>
</evidence>
<dbReference type="Gene3D" id="3.40.30.10">
    <property type="entry name" value="Glutaredoxin"/>
    <property type="match status" value="1"/>
</dbReference>
<dbReference type="EMBL" id="JABBFW010000007">
    <property type="protein sequence ID" value="NML15728.1"/>
    <property type="molecule type" value="Genomic_DNA"/>
</dbReference>
<accession>A0A848F904</accession>
<dbReference type="SUPFAM" id="SSF52833">
    <property type="entry name" value="Thioredoxin-like"/>
    <property type="match status" value="1"/>
</dbReference>
<dbReference type="Pfam" id="PF07449">
    <property type="entry name" value="HyaE"/>
    <property type="match status" value="1"/>
</dbReference>
<dbReference type="InterPro" id="IPR036249">
    <property type="entry name" value="Thioredoxin-like_sf"/>
</dbReference>
<dbReference type="AlphaFoldDB" id="A0A848F904"/>